<evidence type="ECO:0000313" key="8">
    <source>
        <dbReference type="EMBL" id="ETS84812.1"/>
    </source>
</evidence>
<evidence type="ECO:0000256" key="4">
    <source>
        <dbReference type="ARBA" id="ARBA00023136"/>
    </source>
</evidence>
<dbReference type="eggNOG" id="KOG1286">
    <property type="taxonomic scope" value="Eukaryota"/>
</dbReference>
<dbReference type="InterPro" id="IPR050524">
    <property type="entry name" value="APC_YAT"/>
</dbReference>
<evidence type="ECO:0000256" key="3">
    <source>
        <dbReference type="ARBA" id="ARBA00022989"/>
    </source>
</evidence>
<feature type="transmembrane region" description="Helical" evidence="6">
    <location>
        <begin position="505"/>
        <end position="524"/>
    </location>
</feature>
<dbReference type="EMBL" id="KI912110">
    <property type="protein sequence ID" value="ETS84812.1"/>
    <property type="molecule type" value="Genomic_DNA"/>
</dbReference>
<feature type="transmembrane region" description="Helical" evidence="6">
    <location>
        <begin position="57"/>
        <end position="77"/>
    </location>
</feature>
<gene>
    <name evidence="8" type="ORF">PFICI_02837</name>
</gene>
<reference evidence="9" key="1">
    <citation type="journal article" date="2015" name="BMC Genomics">
        <title>Genomic and transcriptomic analysis of the endophytic fungus Pestalotiopsis fici reveals its lifestyle and high potential for synthesis of natural products.</title>
        <authorList>
            <person name="Wang X."/>
            <person name="Zhang X."/>
            <person name="Liu L."/>
            <person name="Xiang M."/>
            <person name="Wang W."/>
            <person name="Sun X."/>
            <person name="Che Y."/>
            <person name="Guo L."/>
            <person name="Liu G."/>
            <person name="Guo L."/>
            <person name="Wang C."/>
            <person name="Yin W.B."/>
            <person name="Stadler M."/>
            <person name="Zhang X."/>
            <person name="Liu X."/>
        </authorList>
    </citation>
    <scope>NUCLEOTIDE SEQUENCE [LARGE SCALE GENOMIC DNA]</scope>
    <source>
        <strain evidence="9">W106-1 / CGMCC3.15140</strain>
    </source>
</reference>
<evidence type="ECO:0000313" key="9">
    <source>
        <dbReference type="Proteomes" id="UP000030651"/>
    </source>
</evidence>
<evidence type="ECO:0000259" key="7">
    <source>
        <dbReference type="Pfam" id="PF00324"/>
    </source>
</evidence>
<dbReference type="PANTHER" id="PTHR43341">
    <property type="entry name" value="AMINO ACID PERMEASE"/>
    <property type="match status" value="1"/>
</dbReference>
<feature type="transmembrane region" description="Helical" evidence="6">
    <location>
        <begin position="174"/>
        <end position="193"/>
    </location>
</feature>
<dbReference type="PIRSF" id="PIRSF006060">
    <property type="entry name" value="AA_transporter"/>
    <property type="match status" value="1"/>
</dbReference>
<dbReference type="Proteomes" id="UP000030651">
    <property type="component" value="Unassembled WGS sequence"/>
</dbReference>
<feature type="transmembrane region" description="Helical" evidence="6">
    <location>
        <begin position="419"/>
        <end position="440"/>
    </location>
</feature>
<feature type="transmembrane region" description="Helical" evidence="6">
    <location>
        <begin position="89"/>
        <end position="107"/>
    </location>
</feature>
<feature type="transmembrane region" description="Helical" evidence="6">
    <location>
        <begin position="474"/>
        <end position="493"/>
    </location>
</feature>
<name>W3XHB3_PESFW</name>
<keyword evidence="3 6" id="KW-1133">Transmembrane helix</keyword>
<accession>W3XHB3</accession>
<keyword evidence="2 6" id="KW-0812">Transmembrane</keyword>
<feature type="transmembrane region" description="Helical" evidence="6">
    <location>
        <begin position="205"/>
        <end position="226"/>
    </location>
</feature>
<organism evidence="8 9">
    <name type="scientific">Pestalotiopsis fici (strain W106-1 / CGMCC3.15140)</name>
    <dbReference type="NCBI Taxonomy" id="1229662"/>
    <lineage>
        <taxon>Eukaryota</taxon>
        <taxon>Fungi</taxon>
        <taxon>Dikarya</taxon>
        <taxon>Ascomycota</taxon>
        <taxon>Pezizomycotina</taxon>
        <taxon>Sordariomycetes</taxon>
        <taxon>Xylariomycetidae</taxon>
        <taxon>Amphisphaeriales</taxon>
        <taxon>Sporocadaceae</taxon>
        <taxon>Pestalotiopsis</taxon>
    </lineage>
</organism>
<evidence type="ECO:0000256" key="1">
    <source>
        <dbReference type="ARBA" id="ARBA00004141"/>
    </source>
</evidence>
<evidence type="ECO:0000256" key="5">
    <source>
        <dbReference type="SAM" id="MobiDB-lite"/>
    </source>
</evidence>
<keyword evidence="9" id="KW-1185">Reference proteome</keyword>
<feature type="transmembrane region" description="Helical" evidence="6">
    <location>
        <begin position="395"/>
        <end position="413"/>
    </location>
</feature>
<feature type="region of interest" description="Disordered" evidence="5">
    <location>
        <begin position="1"/>
        <end position="25"/>
    </location>
</feature>
<dbReference type="GeneID" id="19267850"/>
<dbReference type="OrthoDB" id="3900342at2759"/>
<evidence type="ECO:0000256" key="2">
    <source>
        <dbReference type="ARBA" id="ARBA00022692"/>
    </source>
</evidence>
<evidence type="ECO:0000256" key="6">
    <source>
        <dbReference type="SAM" id="Phobius"/>
    </source>
</evidence>
<keyword evidence="4 6" id="KW-0472">Membrane</keyword>
<comment type="subcellular location">
    <subcellularLocation>
        <location evidence="1">Membrane</location>
        <topology evidence="1">Multi-pass membrane protein</topology>
    </subcellularLocation>
</comment>
<protein>
    <recommendedName>
        <fullName evidence="7">Amino acid permease/ SLC12A domain-containing protein</fullName>
    </recommendedName>
</protein>
<dbReference type="GO" id="GO:0015171">
    <property type="term" value="F:amino acid transmembrane transporter activity"/>
    <property type="evidence" value="ECO:0007669"/>
    <property type="project" value="TreeGrafter"/>
</dbReference>
<feature type="transmembrane region" description="Helical" evidence="6">
    <location>
        <begin position="295"/>
        <end position="314"/>
    </location>
</feature>
<dbReference type="GO" id="GO:0016020">
    <property type="term" value="C:membrane"/>
    <property type="evidence" value="ECO:0007669"/>
    <property type="project" value="UniProtKB-SubCell"/>
</dbReference>
<proteinExistence type="predicted"/>
<dbReference type="STRING" id="1229662.W3XHB3"/>
<dbReference type="Pfam" id="PF00324">
    <property type="entry name" value="AA_permease"/>
    <property type="match status" value="1"/>
</dbReference>
<sequence length="571" mass="62723">MTFSMPIDHSANDSQEAKKQESCGLEPTRSIAEAEVHTSLDDTRNGEFHRSFSPRKVHASIISLGSNIGSGVFIATGKALAQGGPANMVIAYFMVCSCVWAVLQSLSEMTIAFPVSGSYVDYVDRWVDPAVAFGAGFAEWIAWTAIVASEAQFFNILLQYWTADNFPPTATCKFSFSSFTIFLAIIIIIFVLPNRAFAWFEYVTSIIKIFLFLIIIALSLALVLGAGPQGRVHHGETWTELPAFLNGFSMSQIPLGFASCALLATWAVGDQVFIGVMAGETQSPRFSMAHATKLVPFRVNIVYMVSVVFITILVPSNDDRLLSGSGVAASPFVAAVQDAAIPGIASLLNAGMMCGVLGIAAEAVYLSSRVLRTMAHQKLIPERLARVDAQGRPRLALLITTIVAVILTYVQVTSGGANVLNWLLSITSASFFTNWMIISFTNWRFHCALKSQSDALFTEIYAWKSTLWPLAPSWLMVISVFLLVCCIFCGVVPPGSTGFSTSNFFQYTIGFWLIIVFTVGYKLIFGTPWRDPKTADCITGRRTLGTEEITQLDEYYKMSAWRRGFTYVQLW</sequence>
<dbReference type="HOGENOM" id="CLU_007946_12_0_1"/>
<feature type="transmembrane region" description="Helical" evidence="6">
    <location>
        <begin position="340"/>
        <end position="366"/>
    </location>
</feature>
<dbReference type="Gene3D" id="1.20.1740.10">
    <property type="entry name" value="Amino acid/polyamine transporter I"/>
    <property type="match status" value="1"/>
</dbReference>
<feature type="domain" description="Amino acid permease/ SLC12A" evidence="7">
    <location>
        <begin position="58"/>
        <end position="527"/>
    </location>
</feature>
<dbReference type="AlphaFoldDB" id="W3XHB3"/>
<dbReference type="InParanoid" id="W3XHB3"/>
<dbReference type="KEGG" id="pfy:PFICI_02837"/>
<dbReference type="OMA" id="AFAWFEY"/>
<dbReference type="PANTHER" id="PTHR43341:SF4">
    <property type="entry name" value="ARGININE PERMEASE CAN1-RELATED"/>
    <property type="match status" value="1"/>
</dbReference>
<dbReference type="RefSeq" id="XP_007829609.1">
    <property type="nucleotide sequence ID" value="XM_007831418.1"/>
</dbReference>
<dbReference type="InterPro" id="IPR004841">
    <property type="entry name" value="AA-permease/SLC12A_dom"/>
</dbReference>